<dbReference type="PROSITE" id="PS51379">
    <property type="entry name" value="4FE4S_FER_2"/>
    <property type="match status" value="1"/>
</dbReference>
<keyword evidence="5" id="KW-0670">Pyruvate</keyword>
<dbReference type="RefSeq" id="WP_015403516.1">
    <property type="nucleotide sequence ID" value="NC_020304.1"/>
</dbReference>
<feature type="domain" description="4Fe-4S ferredoxin-type" evidence="4">
    <location>
        <begin position="4"/>
        <end position="32"/>
    </location>
</feature>
<dbReference type="InterPro" id="IPR017896">
    <property type="entry name" value="4Fe4S_Fe-S-bd"/>
</dbReference>
<dbReference type="PROSITE" id="PS00198">
    <property type="entry name" value="4FE4S_FER_1"/>
    <property type="match status" value="1"/>
</dbReference>
<dbReference type="STRING" id="1167006.UWK_01261"/>
<gene>
    <name evidence="5" type="ordered locus">UWK_01261</name>
</gene>
<dbReference type="KEGG" id="dsf:UWK_01261"/>
<protein>
    <submittedName>
        <fullName evidence="5">Indolepyruvate ferredoxin oxidreductase, alpha/beta subunit</fullName>
    </submittedName>
</protein>
<keyword evidence="6" id="KW-1185">Reference proteome</keyword>
<evidence type="ECO:0000256" key="2">
    <source>
        <dbReference type="ARBA" id="ARBA00023004"/>
    </source>
</evidence>
<evidence type="ECO:0000313" key="6">
    <source>
        <dbReference type="Proteomes" id="UP000011721"/>
    </source>
</evidence>
<proteinExistence type="predicted"/>
<evidence type="ECO:0000313" key="5">
    <source>
        <dbReference type="EMBL" id="AGF77824.1"/>
    </source>
</evidence>
<evidence type="ECO:0000256" key="1">
    <source>
        <dbReference type="ARBA" id="ARBA00022723"/>
    </source>
</evidence>
<dbReference type="InterPro" id="IPR017900">
    <property type="entry name" value="4Fe4S_Fe_S_CS"/>
</dbReference>
<dbReference type="EMBL" id="CP003985">
    <property type="protein sequence ID" value="AGF77824.1"/>
    <property type="molecule type" value="Genomic_DNA"/>
</dbReference>
<keyword evidence="2" id="KW-0408">Iron</keyword>
<accession>M1NDJ6</accession>
<evidence type="ECO:0000259" key="4">
    <source>
        <dbReference type="PROSITE" id="PS51379"/>
    </source>
</evidence>
<reference evidence="6" key="1">
    <citation type="journal article" date="2013" name="Stand. Genomic Sci.">
        <title>Complete genome sequence of Desulfocapsa sulfexigens, a marine deltaproteobacterium specialized in disproportionating inorganic sulfur compounds.</title>
        <authorList>
            <person name="Finster K.W."/>
            <person name="Kjeldsen K.U."/>
            <person name="Kube M."/>
            <person name="Reinhardt R."/>
            <person name="Mussmann M."/>
            <person name="Amann R."/>
            <person name="Schreiber L."/>
        </authorList>
    </citation>
    <scope>NUCLEOTIDE SEQUENCE [LARGE SCALE GENOMIC DNA]</scope>
    <source>
        <strain evidence="6">DSM 10523 / SB164P1</strain>
    </source>
</reference>
<dbReference type="SUPFAM" id="SSF54862">
    <property type="entry name" value="4Fe-4S ferredoxins"/>
    <property type="match status" value="1"/>
</dbReference>
<dbReference type="eggNOG" id="COG1141">
    <property type="taxonomic scope" value="Bacteria"/>
</dbReference>
<evidence type="ECO:0000256" key="3">
    <source>
        <dbReference type="ARBA" id="ARBA00023014"/>
    </source>
</evidence>
<dbReference type="HOGENOM" id="CLU_139698_6_4_7"/>
<name>M1NDJ6_DESSD</name>
<keyword evidence="3" id="KW-0411">Iron-sulfur</keyword>
<organism evidence="5 6">
    <name type="scientific">Desulfocapsa sulfexigens (strain DSM 10523 / SB164P1)</name>
    <dbReference type="NCBI Taxonomy" id="1167006"/>
    <lineage>
        <taxon>Bacteria</taxon>
        <taxon>Pseudomonadati</taxon>
        <taxon>Thermodesulfobacteriota</taxon>
        <taxon>Desulfobulbia</taxon>
        <taxon>Desulfobulbales</taxon>
        <taxon>Desulfocapsaceae</taxon>
        <taxon>Desulfocapsa</taxon>
    </lineage>
</organism>
<dbReference type="GO" id="GO:0051536">
    <property type="term" value="F:iron-sulfur cluster binding"/>
    <property type="evidence" value="ECO:0007669"/>
    <property type="project" value="UniProtKB-KW"/>
</dbReference>
<dbReference type="OrthoDB" id="9803319at2"/>
<dbReference type="Pfam" id="PF13370">
    <property type="entry name" value="Fer4_13"/>
    <property type="match status" value="1"/>
</dbReference>
<sequence length="63" mass="7080">MLKKSILIDVYECNGCGACVEICPEVFIMDEWEKATLIDPDAEVTERVEKAAAYCSQKCISFE</sequence>
<dbReference type="Proteomes" id="UP000011721">
    <property type="component" value="Chromosome"/>
</dbReference>
<dbReference type="AlphaFoldDB" id="M1NDJ6"/>
<dbReference type="Gene3D" id="3.30.70.20">
    <property type="match status" value="1"/>
</dbReference>
<keyword evidence="1" id="KW-0479">Metal-binding</keyword>
<dbReference type="GO" id="GO:0046872">
    <property type="term" value="F:metal ion binding"/>
    <property type="evidence" value="ECO:0007669"/>
    <property type="project" value="UniProtKB-KW"/>
</dbReference>